<dbReference type="SUPFAM" id="SSF56112">
    <property type="entry name" value="Protein kinase-like (PK-like)"/>
    <property type="match status" value="1"/>
</dbReference>
<dbReference type="GO" id="GO:0004672">
    <property type="term" value="F:protein kinase activity"/>
    <property type="evidence" value="ECO:0007669"/>
    <property type="project" value="InterPro"/>
</dbReference>
<feature type="domain" description="Protein kinase" evidence="1">
    <location>
        <begin position="14"/>
        <end position="265"/>
    </location>
</feature>
<evidence type="ECO:0000313" key="2">
    <source>
        <dbReference type="EMBL" id="QIW96463.1"/>
    </source>
</evidence>
<accession>A0A6H0XP13</accession>
<dbReference type="OrthoDB" id="4062651at2759"/>
<organism evidence="2 3">
    <name type="scientific">Peltaster fructicola</name>
    <dbReference type="NCBI Taxonomy" id="286661"/>
    <lineage>
        <taxon>Eukaryota</taxon>
        <taxon>Fungi</taxon>
        <taxon>Dikarya</taxon>
        <taxon>Ascomycota</taxon>
        <taxon>Pezizomycotina</taxon>
        <taxon>Dothideomycetes</taxon>
        <taxon>Dothideomycetes incertae sedis</taxon>
        <taxon>Peltaster</taxon>
    </lineage>
</organism>
<name>A0A6H0XP13_9PEZI</name>
<dbReference type="GO" id="GO:0005524">
    <property type="term" value="F:ATP binding"/>
    <property type="evidence" value="ECO:0007669"/>
    <property type="project" value="InterPro"/>
</dbReference>
<dbReference type="PROSITE" id="PS50011">
    <property type="entry name" value="PROTEIN_KINASE_DOM"/>
    <property type="match status" value="1"/>
</dbReference>
<evidence type="ECO:0000313" key="3">
    <source>
        <dbReference type="Proteomes" id="UP000503462"/>
    </source>
</evidence>
<keyword evidence="3" id="KW-1185">Reference proteome</keyword>
<dbReference type="AlphaFoldDB" id="A0A6H0XP13"/>
<proteinExistence type="predicted"/>
<protein>
    <recommendedName>
        <fullName evidence="1">Protein kinase domain-containing protein</fullName>
    </recommendedName>
</protein>
<dbReference type="InterPro" id="IPR011009">
    <property type="entry name" value="Kinase-like_dom_sf"/>
</dbReference>
<evidence type="ECO:0000259" key="1">
    <source>
        <dbReference type="PROSITE" id="PS50011"/>
    </source>
</evidence>
<dbReference type="Proteomes" id="UP000503462">
    <property type="component" value="Chromosome 1"/>
</dbReference>
<gene>
    <name evidence="2" type="ORF">AMS68_001981</name>
</gene>
<dbReference type="Pfam" id="PF00069">
    <property type="entry name" value="Pkinase"/>
    <property type="match status" value="1"/>
</dbReference>
<dbReference type="EMBL" id="CP051139">
    <property type="protein sequence ID" value="QIW96463.1"/>
    <property type="molecule type" value="Genomic_DNA"/>
</dbReference>
<dbReference type="InterPro" id="IPR000719">
    <property type="entry name" value="Prot_kinase_dom"/>
</dbReference>
<sequence>MEWAMPDGSTFHTQEVIDDHGDFSYTSVTAIIDGKPFAGHLATPAQNLELDDLLSALSEVSDENIYPLCPESFRKVPDDKNQVHYLKSPSFEWIDAQPGRHFVADRFLSEATLYELLAEQPHPNIAIYHGCVVDEGRIKKLCLSRYERNMLEAIQERRVSDSVAERWILQIVSAVRHLHNLGYAHNDINEMNVCVDSSGNAILIDFDSAELLGDPVLKGQLQEEARQLLSDERNDWVAIGELDRKLREDYTSWRYNDNKDVEVKM</sequence>
<dbReference type="Gene3D" id="1.10.510.10">
    <property type="entry name" value="Transferase(Phosphotransferase) domain 1"/>
    <property type="match status" value="1"/>
</dbReference>
<reference evidence="2 3" key="1">
    <citation type="journal article" date="2016" name="Sci. Rep.">
        <title>Peltaster fructicola genome reveals evolution from an invasive phytopathogen to an ectophytic parasite.</title>
        <authorList>
            <person name="Xu C."/>
            <person name="Chen H."/>
            <person name="Gleason M.L."/>
            <person name="Xu J.R."/>
            <person name="Liu H."/>
            <person name="Zhang R."/>
            <person name="Sun G."/>
        </authorList>
    </citation>
    <scope>NUCLEOTIDE SEQUENCE [LARGE SCALE GENOMIC DNA]</scope>
    <source>
        <strain evidence="2 3">LNHT1506</strain>
    </source>
</reference>